<comment type="caution">
    <text evidence="9">The sequence shown here is derived from an EMBL/GenBank/DDBJ whole genome shotgun (WGS) entry which is preliminary data.</text>
</comment>
<evidence type="ECO:0000313" key="9">
    <source>
        <dbReference type="EMBL" id="MDR9892970.1"/>
    </source>
</evidence>
<dbReference type="InterPro" id="IPR050366">
    <property type="entry name" value="BP-dependent_transpt_permease"/>
</dbReference>
<evidence type="ECO:0000256" key="7">
    <source>
        <dbReference type="RuleBase" id="RU363032"/>
    </source>
</evidence>
<organism evidence="9 10">
    <name type="scientific">Aetokthonos hydrillicola Thurmond2011</name>
    <dbReference type="NCBI Taxonomy" id="2712845"/>
    <lineage>
        <taxon>Bacteria</taxon>
        <taxon>Bacillati</taxon>
        <taxon>Cyanobacteriota</taxon>
        <taxon>Cyanophyceae</taxon>
        <taxon>Nostocales</taxon>
        <taxon>Hapalosiphonaceae</taxon>
        <taxon>Aetokthonos</taxon>
    </lineage>
</organism>
<feature type="transmembrane region" description="Helical" evidence="7">
    <location>
        <begin position="45"/>
        <end position="66"/>
    </location>
</feature>
<dbReference type="GO" id="GO:0005886">
    <property type="term" value="C:plasma membrane"/>
    <property type="evidence" value="ECO:0007669"/>
    <property type="project" value="UniProtKB-SubCell"/>
</dbReference>
<evidence type="ECO:0000256" key="1">
    <source>
        <dbReference type="ARBA" id="ARBA00004651"/>
    </source>
</evidence>
<dbReference type="EMBL" id="JAALHA020000001">
    <property type="protein sequence ID" value="MDR9892970.1"/>
    <property type="molecule type" value="Genomic_DNA"/>
</dbReference>
<gene>
    <name evidence="9" type="ORF">G7B40_000020</name>
</gene>
<proteinExistence type="inferred from homology"/>
<evidence type="ECO:0000256" key="3">
    <source>
        <dbReference type="ARBA" id="ARBA00022475"/>
    </source>
</evidence>
<comment type="similarity">
    <text evidence="7">Belongs to the binding-protein-dependent transport system permease family.</text>
</comment>
<dbReference type="Pfam" id="PF00528">
    <property type="entry name" value="BPD_transp_1"/>
    <property type="match status" value="1"/>
</dbReference>
<feature type="transmembrane region" description="Helical" evidence="7">
    <location>
        <begin position="144"/>
        <end position="164"/>
    </location>
</feature>
<evidence type="ECO:0000259" key="8">
    <source>
        <dbReference type="PROSITE" id="PS50928"/>
    </source>
</evidence>
<dbReference type="SUPFAM" id="SSF161098">
    <property type="entry name" value="MetI-like"/>
    <property type="match status" value="1"/>
</dbReference>
<keyword evidence="6 7" id="KW-0472">Membrane</keyword>
<accession>A0AAP5M595</accession>
<evidence type="ECO:0000256" key="6">
    <source>
        <dbReference type="ARBA" id="ARBA00023136"/>
    </source>
</evidence>
<feature type="transmembrane region" description="Helical" evidence="7">
    <location>
        <begin position="176"/>
        <end position="198"/>
    </location>
</feature>
<feature type="transmembrane region" description="Helical" evidence="7">
    <location>
        <begin position="282"/>
        <end position="305"/>
    </location>
</feature>
<dbReference type="InterPro" id="IPR025966">
    <property type="entry name" value="OppC_N"/>
</dbReference>
<feature type="domain" description="ABC transmembrane type-1" evidence="8">
    <location>
        <begin position="105"/>
        <end position="305"/>
    </location>
</feature>
<dbReference type="InterPro" id="IPR000515">
    <property type="entry name" value="MetI-like"/>
</dbReference>
<dbReference type="Proteomes" id="UP000667802">
    <property type="component" value="Unassembled WGS sequence"/>
</dbReference>
<keyword evidence="5 7" id="KW-1133">Transmembrane helix</keyword>
<evidence type="ECO:0000256" key="2">
    <source>
        <dbReference type="ARBA" id="ARBA00022448"/>
    </source>
</evidence>
<dbReference type="PROSITE" id="PS50928">
    <property type="entry name" value="ABC_TM1"/>
    <property type="match status" value="1"/>
</dbReference>
<name>A0AAP5M595_9CYAN</name>
<dbReference type="PANTHER" id="PTHR43386:SF23">
    <property type="entry name" value="ABC TRANSPORTER"/>
    <property type="match status" value="1"/>
</dbReference>
<feature type="transmembrane region" description="Helical" evidence="7">
    <location>
        <begin position="225"/>
        <end position="250"/>
    </location>
</feature>
<dbReference type="Gene3D" id="1.10.3720.10">
    <property type="entry name" value="MetI-like"/>
    <property type="match status" value="1"/>
</dbReference>
<dbReference type="AlphaFoldDB" id="A0AAP5M595"/>
<keyword evidence="3" id="KW-1003">Cell membrane</keyword>
<sequence>MFKRSLNRTPQELKIAVSPTVASIAPRERTLGQEVLYKFLHNRQALFGSVVLLIIVLSVLIGPFIYSTPINKIDFSLSSHPPTWDHPFGTNDLGQDILARLLYGGRISIAVGIFSMSVAMLLGTFIGAISGFYGGLLDMILMRFTDLCLALPRLPLLLLVIFLFRDSMKAIIGQELGIFLLIVFIIGGLNWMTVARLVRSGFLTVREMEFVTAARALGASPRRLIWIHILPNVISPVLVAATLSVGNAIITESTLSFFGLGFPPDIPTWGRMLYDGQNFLEFAPYMVLFPGTAIFLTVLSINYIGDGLRDALDPKLG</sequence>
<comment type="subcellular location">
    <subcellularLocation>
        <location evidence="1 7">Cell membrane</location>
        <topology evidence="1 7">Multi-pass membrane protein</topology>
    </subcellularLocation>
</comment>
<keyword evidence="4 7" id="KW-0812">Transmembrane</keyword>
<keyword evidence="10" id="KW-1185">Reference proteome</keyword>
<reference evidence="10" key="1">
    <citation type="journal article" date="2021" name="Science">
        <title>Hunting the eagle killer: A cyanobacterial neurotoxin causes vacuolar myelinopathy.</title>
        <authorList>
            <person name="Breinlinger S."/>
            <person name="Phillips T.J."/>
            <person name="Haram B.N."/>
            <person name="Mares J."/>
            <person name="Martinez Yerena J.A."/>
            <person name="Hrouzek P."/>
            <person name="Sobotka R."/>
            <person name="Henderson W.M."/>
            <person name="Schmieder P."/>
            <person name="Williams S.M."/>
            <person name="Lauderdale J.D."/>
            <person name="Wilde H.D."/>
            <person name="Gerrin W."/>
            <person name="Kust A."/>
            <person name="Washington J.W."/>
            <person name="Wagner C."/>
            <person name="Geier B."/>
            <person name="Liebeke M."/>
            <person name="Enke H."/>
            <person name="Niedermeyer T.H.J."/>
            <person name="Wilde S.B."/>
        </authorList>
    </citation>
    <scope>NUCLEOTIDE SEQUENCE [LARGE SCALE GENOMIC DNA]</scope>
    <source>
        <strain evidence="10">Thurmond2011</strain>
    </source>
</reference>
<dbReference type="CDD" id="cd06261">
    <property type="entry name" value="TM_PBP2"/>
    <property type="match status" value="1"/>
</dbReference>
<dbReference type="PANTHER" id="PTHR43386">
    <property type="entry name" value="OLIGOPEPTIDE TRANSPORT SYSTEM PERMEASE PROTEIN APPC"/>
    <property type="match status" value="1"/>
</dbReference>
<keyword evidence="2 7" id="KW-0813">Transport</keyword>
<feature type="transmembrane region" description="Helical" evidence="7">
    <location>
        <begin position="107"/>
        <end position="132"/>
    </location>
</feature>
<evidence type="ECO:0000256" key="5">
    <source>
        <dbReference type="ARBA" id="ARBA00022989"/>
    </source>
</evidence>
<evidence type="ECO:0000313" key="10">
    <source>
        <dbReference type="Proteomes" id="UP000667802"/>
    </source>
</evidence>
<dbReference type="InterPro" id="IPR035906">
    <property type="entry name" value="MetI-like_sf"/>
</dbReference>
<dbReference type="GO" id="GO:0055085">
    <property type="term" value="P:transmembrane transport"/>
    <property type="evidence" value="ECO:0007669"/>
    <property type="project" value="InterPro"/>
</dbReference>
<dbReference type="Pfam" id="PF12911">
    <property type="entry name" value="OppC_N"/>
    <property type="match status" value="1"/>
</dbReference>
<evidence type="ECO:0000256" key="4">
    <source>
        <dbReference type="ARBA" id="ARBA00022692"/>
    </source>
</evidence>
<protein>
    <submittedName>
        <fullName evidence="9">ABC transporter permease</fullName>
    </submittedName>
</protein>
<dbReference type="RefSeq" id="WP_310833441.1">
    <property type="nucleotide sequence ID" value="NZ_JAALHA020000001.1"/>
</dbReference>